<protein>
    <submittedName>
        <fullName evidence="1">Uncharacterized protein</fullName>
    </submittedName>
</protein>
<dbReference type="PANTHER" id="PTHR48182:SF3">
    <property type="entry name" value="DUF676 DOMAIN-CONTAINING PROTEIN"/>
    <property type="match status" value="1"/>
</dbReference>
<dbReference type="SUPFAM" id="SSF53474">
    <property type="entry name" value="alpha/beta-Hydrolases"/>
    <property type="match status" value="1"/>
</dbReference>
<dbReference type="Proteomes" id="UP001345827">
    <property type="component" value="Unassembled WGS sequence"/>
</dbReference>
<reference evidence="1 2" key="1">
    <citation type="submission" date="2023-06" db="EMBL/GenBank/DDBJ databases">
        <title>Black Yeasts Isolated from many extreme environments.</title>
        <authorList>
            <person name="Coleine C."/>
            <person name="Stajich J.E."/>
            <person name="Selbmann L."/>
        </authorList>
    </citation>
    <scope>NUCLEOTIDE SEQUENCE [LARGE SCALE GENOMIC DNA]</scope>
    <source>
        <strain evidence="1 2">CCFEE 5887</strain>
    </source>
</reference>
<gene>
    <name evidence="1" type="ORF">LTR25_004326</name>
</gene>
<dbReference type="EMBL" id="JAXLQG010000006">
    <property type="protein sequence ID" value="KAK5538782.1"/>
    <property type="molecule type" value="Genomic_DNA"/>
</dbReference>
<accession>A0AAV9QCM5</accession>
<keyword evidence="2" id="KW-1185">Reference proteome</keyword>
<comment type="caution">
    <text evidence="1">The sequence shown here is derived from an EMBL/GenBank/DDBJ whole genome shotgun (WGS) entry which is preliminary data.</text>
</comment>
<evidence type="ECO:0000313" key="2">
    <source>
        <dbReference type="Proteomes" id="UP001345827"/>
    </source>
</evidence>
<dbReference type="AlphaFoldDB" id="A0AAV9QCM5"/>
<organism evidence="1 2">
    <name type="scientific">Vermiconidia calcicola</name>
    <dbReference type="NCBI Taxonomy" id="1690605"/>
    <lineage>
        <taxon>Eukaryota</taxon>
        <taxon>Fungi</taxon>
        <taxon>Dikarya</taxon>
        <taxon>Ascomycota</taxon>
        <taxon>Pezizomycotina</taxon>
        <taxon>Dothideomycetes</taxon>
        <taxon>Dothideomycetidae</taxon>
        <taxon>Mycosphaerellales</taxon>
        <taxon>Extremaceae</taxon>
        <taxon>Vermiconidia</taxon>
    </lineage>
</organism>
<dbReference type="InterPro" id="IPR052374">
    <property type="entry name" value="SERAC1"/>
</dbReference>
<sequence length="224" mass="25023">MVMIILSSVESLESLTSAAGNTDGKDIDIVAVHGLGAHPDETWSKNRGTKDNPQWINWLQEEGMLPAEVPNARIMRYGYKSTWFGPDSIGQSARNVAKRLLHVLEQEREAVCEMYQARDKSSDIFNAVRGLVFFGTPFRGAVGMSVSPMVQAAAQEYEKEDIETKPLEVLEQGNELLQTLLDDFQAWVWPKMLQTQMACFYELQASEIGGIVGRQRRKVTNGLG</sequence>
<name>A0AAV9QCM5_9PEZI</name>
<proteinExistence type="predicted"/>
<evidence type="ECO:0000313" key="1">
    <source>
        <dbReference type="EMBL" id="KAK5538782.1"/>
    </source>
</evidence>
<dbReference type="PANTHER" id="PTHR48182">
    <property type="entry name" value="PROTEIN SERAC1"/>
    <property type="match status" value="1"/>
</dbReference>
<dbReference type="InterPro" id="IPR029058">
    <property type="entry name" value="AB_hydrolase_fold"/>
</dbReference>